<comment type="caution">
    <text evidence="1">The sequence shown here is derived from an EMBL/GenBank/DDBJ whole genome shotgun (WGS) entry which is preliminary data.</text>
</comment>
<sequence length="87" mass="9513">MLTPLIAALRNGSTSIPTAIFTASLGAHPFMQLVFNFIVLRAIISDSEYSSDEGDNTETLAVNEDHYQSCYPANSICGMRRMHCGDI</sequence>
<keyword evidence="2" id="KW-1185">Reference proteome</keyword>
<evidence type="ECO:0000313" key="2">
    <source>
        <dbReference type="Proteomes" id="UP001303046"/>
    </source>
</evidence>
<protein>
    <submittedName>
        <fullName evidence="1">Uncharacterized protein</fullName>
    </submittedName>
</protein>
<evidence type="ECO:0000313" key="1">
    <source>
        <dbReference type="EMBL" id="KAK6734251.1"/>
    </source>
</evidence>
<accession>A0ABR1C8H1</accession>
<proteinExistence type="predicted"/>
<gene>
    <name evidence="1" type="primary">Necator_chrII.g5599</name>
    <name evidence="1" type="ORF">RB195_017806</name>
</gene>
<reference evidence="1 2" key="1">
    <citation type="submission" date="2023-08" db="EMBL/GenBank/DDBJ databases">
        <title>A Necator americanus chromosomal reference genome.</title>
        <authorList>
            <person name="Ilik V."/>
            <person name="Petrzelkova K.J."/>
            <person name="Pardy F."/>
            <person name="Fuh T."/>
            <person name="Niatou-Singa F.S."/>
            <person name="Gouil Q."/>
            <person name="Baker L."/>
            <person name="Ritchie M.E."/>
            <person name="Jex A.R."/>
            <person name="Gazzola D."/>
            <person name="Li H."/>
            <person name="Toshio Fujiwara R."/>
            <person name="Zhan B."/>
            <person name="Aroian R.V."/>
            <person name="Pafco B."/>
            <person name="Schwarz E.M."/>
        </authorList>
    </citation>
    <scope>NUCLEOTIDE SEQUENCE [LARGE SCALE GENOMIC DNA]</scope>
    <source>
        <strain evidence="1 2">Aroian</strain>
        <tissue evidence="1">Whole animal</tissue>
    </source>
</reference>
<organism evidence="1 2">
    <name type="scientific">Necator americanus</name>
    <name type="common">Human hookworm</name>
    <dbReference type="NCBI Taxonomy" id="51031"/>
    <lineage>
        <taxon>Eukaryota</taxon>
        <taxon>Metazoa</taxon>
        <taxon>Ecdysozoa</taxon>
        <taxon>Nematoda</taxon>
        <taxon>Chromadorea</taxon>
        <taxon>Rhabditida</taxon>
        <taxon>Rhabditina</taxon>
        <taxon>Rhabditomorpha</taxon>
        <taxon>Strongyloidea</taxon>
        <taxon>Ancylostomatidae</taxon>
        <taxon>Bunostominae</taxon>
        <taxon>Necator</taxon>
    </lineage>
</organism>
<dbReference type="EMBL" id="JAVFWL010000002">
    <property type="protein sequence ID" value="KAK6734251.1"/>
    <property type="molecule type" value="Genomic_DNA"/>
</dbReference>
<dbReference type="Proteomes" id="UP001303046">
    <property type="component" value="Unassembled WGS sequence"/>
</dbReference>
<name>A0ABR1C8H1_NECAM</name>